<dbReference type="EMBL" id="WJXW01000004">
    <property type="protein sequence ID" value="KAF9737576.1"/>
    <property type="molecule type" value="Genomic_DNA"/>
</dbReference>
<evidence type="ECO:0000313" key="2">
    <source>
        <dbReference type="Proteomes" id="UP000756921"/>
    </source>
</evidence>
<accession>A0A9P6KT54</accession>
<organism evidence="1 2">
    <name type="scientific">Paraphaeosphaeria minitans</name>
    <dbReference type="NCBI Taxonomy" id="565426"/>
    <lineage>
        <taxon>Eukaryota</taxon>
        <taxon>Fungi</taxon>
        <taxon>Dikarya</taxon>
        <taxon>Ascomycota</taxon>
        <taxon>Pezizomycotina</taxon>
        <taxon>Dothideomycetes</taxon>
        <taxon>Pleosporomycetidae</taxon>
        <taxon>Pleosporales</taxon>
        <taxon>Massarineae</taxon>
        <taxon>Didymosphaeriaceae</taxon>
        <taxon>Paraphaeosphaeria</taxon>
    </lineage>
</organism>
<proteinExistence type="predicted"/>
<gene>
    <name evidence="1" type="ORF">PMIN01_05355</name>
</gene>
<dbReference type="OrthoDB" id="3794059at2759"/>
<dbReference type="Proteomes" id="UP000756921">
    <property type="component" value="Unassembled WGS sequence"/>
</dbReference>
<comment type="caution">
    <text evidence="1">The sequence shown here is derived from an EMBL/GenBank/DDBJ whole genome shotgun (WGS) entry which is preliminary data.</text>
</comment>
<evidence type="ECO:0000313" key="1">
    <source>
        <dbReference type="EMBL" id="KAF9737576.1"/>
    </source>
</evidence>
<dbReference type="AlphaFoldDB" id="A0A9P6KT54"/>
<sequence length="196" mass="22401">MVLQPQLRVVSTSTAAHNCTTTPCHAAQINHRILNQVKYLLFNGPTSHTEAWIYEYAKYLRGDWDARYVKFQVSILQKGFEASSLVFPPAPGFLRDVCQLITMLPMKAGTVIERKLLMELLLEAARECNMAWWNSTRELAAVMYGVMHAYMIYRHLQAKKQEDAMMSMKRGKVVLENDQFEAVMQLAETLEGGLKL</sequence>
<keyword evidence="2" id="KW-1185">Reference proteome</keyword>
<reference evidence="1" key="1">
    <citation type="journal article" date="2020" name="Mol. Plant Microbe Interact.">
        <title>Genome Sequence of the Biocontrol Agent Coniothyrium minitans strain Conio (IMI 134523).</title>
        <authorList>
            <person name="Patel D."/>
            <person name="Shittu T.A."/>
            <person name="Baroncelli R."/>
            <person name="Muthumeenakshi S."/>
            <person name="Osborne T.H."/>
            <person name="Janganan T.K."/>
            <person name="Sreenivasaprasad S."/>
        </authorList>
    </citation>
    <scope>NUCLEOTIDE SEQUENCE</scope>
    <source>
        <strain evidence="1">Conio</strain>
    </source>
</reference>
<protein>
    <submittedName>
        <fullName evidence="1">Uncharacterized protein</fullName>
    </submittedName>
</protein>
<name>A0A9P6KT54_9PLEO</name>